<proteinExistence type="inferred from homology"/>
<evidence type="ECO:0000259" key="11">
    <source>
        <dbReference type="PROSITE" id="PS50222"/>
    </source>
</evidence>
<dbReference type="PANTHER" id="PTHR24349">
    <property type="entry name" value="SERINE/THREONINE-PROTEIN KINASE"/>
    <property type="match status" value="1"/>
</dbReference>
<dbReference type="Pfam" id="PF13202">
    <property type="entry name" value="EF-hand_5"/>
    <property type="match status" value="2"/>
</dbReference>
<keyword evidence="6" id="KW-0106">Calcium</keyword>
<sequence>ELGDPDISVEFVRKFSDNPSLSSSRYHSAQCQLQDSYVVDGTVLGCGASGEVVAATCRLDGRRYALKRFSKQSLSPEALSMLKREDALALVMECCNGGELFDHLHRKQSYADEDRDAHLKLIDFGFAKVWDHMTPMKAACGSMDYVSPDVLSGSGYTDACDMWSLGVIVFMLLAGHPPFYGGTRRDVAMKIVSGEPDWASAAAKWQSVSRDGVDFVLRLLTKDPGRRPSAQQALGLRWVSTPKFSLGSEVGSEALRSLRRYAQSSRLRRAVLQLLAQELDPRAEAHARELRTAFLRMDRDGSGRVPLEELRDAMRWCRASSGEDAGFGSFELPTPPQSPLAPYGAWGGIRRLLAPSRRECKHCVTPSTSASSLLDVDEGAPPASARTPPAGMRELCRALDRKGTGQVSYSDFLAATMGSPGWRPREGALRRAFRRLDADGSGAVDAGDLHATLGETLDGAWPEDLLSEAGLGGAEGMSYEAFVKLVEG</sequence>
<comment type="cofactor">
    <cofactor evidence="1">
        <name>Mg(2+)</name>
        <dbReference type="ChEBI" id="CHEBI:18420"/>
    </cofactor>
</comment>
<dbReference type="InterPro" id="IPR002048">
    <property type="entry name" value="EF_hand_dom"/>
</dbReference>
<organism evidence="12 13">
    <name type="scientific">Prorocentrum cordatum</name>
    <dbReference type="NCBI Taxonomy" id="2364126"/>
    <lineage>
        <taxon>Eukaryota</taxon>
        <taxon>Sar</taxon>
        <taxon>Alveolata</taxon>
        <taxon>Dinophyceae</taxon>
        <taxon>Prorocentrales</taxon>
        <taxon>Prorocentraceae</taxon>
        <taxon>Prorocentrum</taxon>
    </lineage>
</organism>
<keyword evidence="3" id="KW-0808">Transferase</keyword>
<feature type="non-terminal residue" evidence="12">
    <location>
        <position position="1"/>
    </location>
</feature>
<feature type="domain" description="Protein kinase" evidence="10">
    <location>
        <begin position="1"/>
        <end position="239"/>
    </location>
</feature>
<feature type="binding site" evidence="9">
    <location>
        <position position="67"/>
    </location>
    <ligand>
        <name>ATP</name>
        <dbReference type="ChEBI" id="CHEBI:30616"/>
    </ligand>
</feature>
<keyword evidence="7 9" id="KW-0067">ATP-binding</keyword>
<reference evidence="12" key="1">
    <citation type="submission" date="2023-10" db="EMBL/GenBank/DDBJ databases">
        <authorList>
            <person name="Chen Y."/>
            <person name="Shah S."/>
            <person name="Dougan E. K."/>
            <person name="Thang M."/>
            <person name="Chan C."/>
        </authorList>
    </citation>
    <scope>NUCLEOTIDE SEQUENCE [LARGE SCALE GENOMIC DNA]</scope>
</reference>
<dbReference type="Pfam" id="PF00069">
    <property type="entry name" value="Pkinase"/>
    <property type="match status" value="1"/>
</dbReference>
<dbReference type="Gene3D" id="1.10.510.10">
    <property type="entry name" value="Transferase(Phosphotransferase) domain 1"/>
    <property type="match status" value="2"/>
</dbReference>
<dbReference type="SUPFAM" id="SSF47473">
    <property type="entry name" value="EF-hand"/>
    <property type="match status" value="1"/>
</dbReference>
<dbReference type="InterPro" id="IPR050205">
    <property type="entry name" value="CDPK_Ser/Thr_kinases"/>
</dbReference>
<evidence type="ECO:0000256" key="7">
    <source>
        <dbReference type="ARBA" id="ARBA00022840"/>
    </source>
</evidence>
<evidence type="ECO:0000313" key="13">
    <source>
        <dbReference type="Proteomes" id="UP001189429"/>
    </source>
</evidence>
<dbReference type="SMART" id="SM00220">
    <property type="entry name" value="S_TKc"/>
    <property type="match status" value="1"/>
</dbReference>
<feature type="domain" description="EF-hand" evidence="11">
    <location>
        <begin position="285"/>
        <end position="320"/>
    </location>
</feature>
<evidence type="ECO:0000313" key="12">
    <source>
        <dbReference type="EMBL" id="CAK0835257.1"/>
    </source>
</evidence>
<gene>
    <name evidence="12" type="ORF">PCOR1329_LOCUS32303</name>
</gene>
<dbReference type="PROSITE" id="PS50011">
    <property type="entry name" value="PROTEIN_KINASE_DOM"/>
    <property type="match status" value="1"/>
</dbReference>
<dbReference type="InterPro" id="IPR018247">
    <property type="entry name" value="EF_Hand_1_Ca_BS"/>
</dbReference>
<dbReference type="PROSITE" id="PS00018">
    <property type="entry name" value="EF_HAND_1"/>
    <property type="match status" value="1"/>
</dbReference>
<keyword evidence="5" id="KW-0418">Kinase</keyword>
<keyword evidence="4 9" id="KW-0547">Nucleotide-binding</keyword>
<evidence type="ECO:0000256" key="5">
    <source>
        <dbReference type="ARBA" id="ARBA00022777"/>
    </source>
</evidence>
<evidence type="ECO:0000256" key="6">
    <source>
        <dbReference type="ARBA" id="ARBA00022837"/>
    </source>
</evidence>
<dbReference type="SUPFAM" id="SSF56112">
    <property type="entry name" value="Protein kinase-like (PK-like)"/>
    <property type="match status" value="1"/>
</dbReference>
<comment type="caution">
    <text evidence="12">The sequence shown here is derived from an EMBL/GenBank/DDBJ whole genome shotgun (WGS) entry which is preliminary data.</text>
</comment>
<comment type="similarity">
    <text evidence="8">Belongs to the protein kinase superfamily. Ser/Thr protein kinase family. CDPK subfamily.</text>
</comment>
<evidence type="ECO:0000256" key="3">
    <source>
        <dbReference type="ARBA" id="ARBA00022679"/>
    </source>
</evidence>
<dbReference type="PROSITE" id="PS00107">
    <property type="entry name" value="PROTEIN_KINASE_ATP"/>
    <property type="match status" value="1"/>
</dbReference>
<evidence type="ECO:0000256" key="8">
    <source>
        <dbReference type="ARBA" id="ARBA00024334"/>
    </source>
</evidence>
<evidence type="ECO:0008006" key="14">
    <source>
        <dbReference type="Google" id="ProtNLM"/>
    </source>
</evidence>
<dbReference type="InterPro" id="IPR011992">
    <property type="entry name" value="EF-hand-dom_pair"/>
</dbReference>
<dbReference type="EMBL" id="CAUYUJ010013025">
    <property type="protein sequence ID" value="CAK0835257.1"/>
    <property type="molecule type" value="Genomic_DNA"/>
</dbReference>
<dbReference type="PROSITE" id="PS50222">
    <property type="entry name" value="EF_HAND_2"/>
    <property type="match status" value="2"/>
</dbReference>
<dbReference type="InterPro" id="IPR011009">
    <property type="entry name" value="Kinase-like_dom_sf"/>
</dbReference>
<dbReference type="Gene3D" id="1.10.238.10">
    <property type="entry name" value="EF-hand"/>
    <property type="match status" value="1"/>
</dbReference>
<evidence type="ECO:0000256" key="9">
    <source>
        <dbReference type="PROSITE-ProRule" id="PRU10141"/>
    </source>
</evidence>
<name>A0ABN9SSX5_9DINO</name>
<dbReference type="Proteomes" id="UP001189429">
    <property type="component" value="Unassembled WGS sequence"/>
</dbReference>
<dbReference type="InterPro" id="IPR017441">
    <property type="entry name" value="Protein_kinase_ATP_BS"/>
</dbReference>
<accession>A0ABN9SSX5</accession>
<dbReference type="SMART" id="SM00054">
    <property type="entry name" value="EFh"/>
    <property type="match status" value="3"/>
</dbReference>
<keyword evidence="13" id="KW-1185">Reference proteome</keyword>
<dbReference type="InterPro" id="IPR000719">
    <property type="entry name" value="Prot_kinase_dom"/>
</dbReference>
<evidence type="ECO:0000256" key="2">
    <source>
        <dbReference type="ARBA" id="ARBA00022527"/>
    </source>
</evidence>
<evidence type="ECO:0000256" key="4">
    <source>
        <dbReference type="ARBA" id="ARBA00022741"/>
    </source>
</evidence>
<protein>
    <recommendedName>
        <fullName evidence="14">Non-specific serine/threonine protein kinase</fullName>
    </recommendedName>
</protein>
<feature type="domain" description="EF-hand" evidence="11">
    <location>
        <begin position="424"/>
        <end position="459"/>
    </location>
</feature>
<keyword evidence="2" id="KW-0723">Serine/threonine-protein kinase</keyword>
<evidence type="ECO:0000256" key="1">
    <source>
        <dbReference type="ARBA" id="ARBA00001946"/>
    </source>
</evidence>
<evidence type="ECO:0000259" key="10">
    <source>
        <dbReference type="PROSITE" id="PS50011"/>
    </source>
</evidence>